<organism evidence="2 3">
    <name type="scientific">Aestuariispira insulae</name>
    <dbReference type="NCBI Taxonomy" id="1461337"/>
    <lineage>
        <taxon>Bacteria</taxon>
        <taxon>Pseudomonadati</taxon>
        <taxon>Pseudomonadota</taxon>
        <taxon>Alphaproteobacteria</taxon>
        <taxon>Rhodospirillales</taxon>
        <taxon>Kiloniellaceae</taxon>
        <taxon>Aestuariispira</taxon>
    </lineage>
</organism>
<dbReference type="PANTHER" id="PTHR36508:SF1">
    <property type="entry name" value="PROTEIN SLYX"/>
    <property type="match status" value="1"/>
</dbReference>
<proteinExistence type="predicted"/>
<dbReference type="OrthoDB" id="5422806at2"/>
<dbReference type="AlphaFoldDB" id="A0A3D9HV73"/>
<keyword evidence="1" id="KW-0175">Coiled coil</keyword>
<dbReference type="PANTHER" id="PTHR36508">
    <property type="entry name" value="PROTEIN SLYX"/>
    <property type="match status" value="1"/>
</dbReference>
<gene>
    <name evidence="2" type="ORF">DFP90_101126</name>
</gene>
<name>A0A3D9HV73_9PROT</name>
<dbReference type="EMBL" id="QRDW01000001">
    <property type="protein sequence ID" value="RED53339.1"/>
    <property type="molecule type" value="Genomic_DNA"/>
</dbReference>
<dbReference type="Proteomes" id="UP000256845">
    <property type="component" value="Unassembled WGS sequence"/>
</dbReference>
<reference evidence="2 3" key="1">
    <citation type="submission" date="2018-07" db="EMBL/GenBank/DDBJ databases">
        <title>Genomic Encyclopedia of Type Strains, Phase III (KMG-III): the genomes of soil and plant-associated and newly described type strains.</title>
        <authorList>
            <person name="Whitman W."/>
        </authorList>
    </citation>
    <scope>NUCLEOTIDE SEQUENCE [LARGE SCALE GENOMIC DNA]</scope>
    <source>
        <strain evidence="2 3">CECT 8488</strain>
    </source>
</reference>
<keyword evidence="3" id="KW-1185">Reference proteome</keyword>
<sequence length="67" mass="7793">MSEDRLNTLEIHVAELERTVADMSDMISDQWKVIDALKGRVKLLTQQMEDAEFSQRKNLPEPPPPHY</sequence>
<comment type="caution">
    <text evidence="2">The sequence shown here is derived from an EMBL/GenBank/DDBJ whole genome shotgun (WGS) entry which is preliminary data.</text>
</comment>
<evidence type="ECO:0000256" key="1">
    <source>
        <dbReference type="SAM" id="Coils"/>
    </source>
</evidence>
<feature type="coiled-coil region" evidence="1">
    <location>
        <begin position="6"/>
        <end position="54"/>
    </location>
</feature>
<accession>A0A3D9HV73</accession>
<protein>
    <submittedName>
        <fullName evidence="2">SlyX protein</fullName>
    </submittedName>
</protein>
<evidence type="ECO:0000313" key="3">
    <source>
        <dbReference type="Proteomes" id="UP000256845"/>
    </source>
</evidence>
<dbReference type="RefSeq" id="WP_115934493.1">
    <property type="nucleotide sequence ID" value="NZ_QRDW01000001.1"/>
</dbReference>
<dbReference type="InterPro" id="IPR007236">
    <property type="entry name" value="SlyX"/>
</dbReference>
<evidence type="ECO:0000313" key="2">
    <source>
        <dbReference type="EMBL" id="RED53339.1"/>
    </source>
</evidence>
<dbReference type="Pfam" id="PF04102">
    <property type="entry name" value="SlyX"/>
    <property type="match status" value="1"/>
</dbReference>